<organism evidence="1 2">
    <name type="scientific">Helicobacter fennelliae</name>
    <dbReference type="NCBI Taxonomy" id="215"/>
    <lineage>
        <taxon>Bacteria</taxon>
        <taxon>Pseudomonadati</taxon>
        <taxon>Campylobacterota</taxon>
        <taxon>Epsilonproteobacteria</taxon>
        <taxon>Campylobacterales</taxon>
        <taxon>Helicobacteraceae</taxon>
        <taxon>Helicobacter</taxon>
    </lineage>
</organism>
<dbReference type="Proteomes" id="UP000250166">
    <property type="component" value="Unassembled WGS sequence"/>
</dbReference>
<evidence type="ECO:0000313" key="2">
    <source>
        <dbReference type="Proteomes" id="UP000250166"/>
    </source>
</evidence>
<dbReference type="AlphaFoldDB" id="A0A2X3B901"/>
<dbReference type="EMBL" id="UAWL01000006">
    <property type="protein sequence ID" value="SQB97381.1"/>
    <property type="molecule type" value="Genomic_DNA"/>
</dbReference>
<reference evidence="1 2" key="1">
    <citation type="submission" date="2018-06" db="EMBL/GenBank/DDBJ databases">
        <authorList>
            <consortium name="Pathogen Informatics"/>
            <person name="Doyle S."/>
        </authorList>
    </citation>
    <scope>NUCLEOTIDE SEQUENCE [LARGE SCALE GENOMIC DNA]</scope>
    <source>
        <strain evidence="1 2">NCTC13102</strain>
    </source>
</reference>
<gene>
    <name evidence="1" type="ORF">NCTC13102_00112</name>
</gene>
<name>A0A2X3B901_9HELI</name>
<proteinExistence type="predicted"/>
<evidence type="ECO:0000313" key="1">
    <source>
        <dbReference type="EMBL" id="SQB97381.1"/>
    </source>
</evidence>
<accession>A0A2X3B901</accession>
<sequence>MTSKTNDTNYMCHIKARIESSPNFKNGRAQNRGQ</sequence>
<protein>
    <submittedName>
        <fullName evidence="1">Uncharacterized protein</fullName>
    </submittedName>
</protein>